<feature type="transmembrane region" description="Helical" evidence="1">
    <location>
        <begin position="66"/>
        <end position="85"/>
    </location>
</feature>
<keyword evidence="1" id="KW-1133">Transmembrane helix</keyword>
<feature type="non-terminal residue" evidence="2">
    <location>
        <position position="160"/>
    </location>
</feature>
<organism evidence="2 3">
    <name type="scientific">Polarella glacialis</name>
    <name type="common">Dinoflagellate</name>
    <dbReference type="NCBI Taxonomy" id="89957"/>
    <lineage>
        <taxon>Eukaryota</taxon>
        <taxon>Sar</taxon>
        <taxon>Alveolata</taxon>
        <taxon>Dinophyceae</taxon>
        <taxon>Suessiales</taxon>
        <taxon>Suessiaceae</taxon>
        <taxon>Polarella</taxon>
    </lineage>
</organism>
<feature type="transmembrane region" description="Helical" evidence="1">
    <location>
        <begin position="138"/>
        <end position="158"/>
    </location>
</feature>
<sequence>PQGDRARGPQKELFAEPEAMTRYECRFASGRQFIFEERPRWVLLGLLAVVLFGMIIGLGIGLAISFAGIYSFELLMLSLALLMIYETHHLTFKKVSAADDLAGFILGVVIFSLALVACMVIIRYLISMDLDSLNRYMLLTLLPVALALLGYLYAGLCCQE</sequence>
<keyword evidence="1" id="KW-0812">Transmembrane</keyword>
<feature type="transmembrane region" description="Helical" evidence="1">
    <location>
        <begin position="41"/>
        <end position="60"/>
    </location>
</feature>
<dbReference type="EMBL" id="CAJNNV010027033">
    <property type="protein sequence ID" value="CAE8619412.1"/>
    <property type="molecule type" value="Genomic_DNA"/>
</dbReference>
<dbReference type="Proteomes" id="UP000654075">
    <property type="component" value="Unassembled WGS sequence"/>
</dbReference>
<name>A0A813G2Y7_POLGL</name>
<keyword evidence="3" id="KW-1185">Reference proteome</keyword>
<accession>A0A813G2Y7</accession>
<dbReference type="AlphaFoldDB" id="A0A813G2Y7"/>
<evidence type="ECO:0000313" key="2">
    <source>
        <dbReference type="EMBL" id="CAE8619412.1"/>
    </source>
</evidence>
<reference evidence="2" key="1">
    <citation type="submission" date="2021-02" db="EMBL/GenBank/DDBJ databases">
        <authorList>
            <person name="Dougan E. K."/>
            <person name="Rhodes N."/>
            <person name="Thang M."/>
            <person name="Chan C."/>
        </authorList>
    </citation>
    <scope>NUCLEOTIDE SEQUENCE</scope>
</reference>
<protein>
    <submittedName>
        <fullName evidence="2">Uncharacterized protein</fullName>
    </submittedName>
</protein>
<gene>
    <name evidence="2" type="ORF">PGLA1383_LOCUS37001</name>
</gene>
<comment type="caution">
    <text evidence="2">The sequence shown here is derived from an EMBL/GenBank/DDBJ whole genome shotgun (WGS) entry which is preliminary data.</text>
</comment>
<evidence type="ECO:0000256" key="1">
    <source>
        <dbReference type="SAM" id="Phobius"/>
    </source>
</evidence>
<feature type="non-terminal residue" evidence="2">
    <location>
        <position position="1"/>
    </location>
</feature>
<proteinExistence type="predicted"/>
<keyword evidence="1" id="KW-0472">Membrane</keyword>
<feature type="transmembrane region" description="Helical" evidence="1">
    <location>
        <begin position="101"/>
        <end position="126"/>
    </location>
</feature>
<evidence type="ECO:0000313" key="3">
    <source>
        <dbReference type="Proteomes" id="UP000654075"/>
    </source>
</evidence>